<evidence type="ECO:0000313" key="6">
    <source>
        <dbReference type="Proteomes" id="UP001501666"/>
    </source>
</evidence>
<evidence type="ECO:0000256" key="3">
    <source>
        <dbReference type="SAM" id="SignalP"/>
    </source>
</evidence>
<dbReference type="EMBL" id="BAAATE010000023">
    <property type="protein sequence ID" value="GAA2682782.1"/>
    <property type="molecule type" value="Genomic_DNA"/>
</dbReference>
<feature type="chain" id="PRO_5045827394" description="ARB-07466-like C-terminal domain-containing protein" evidence="3">
    <location>
        <begin position="29"/>
        <end position="317"/>
    </location>
</feature>
<gene>
    <name evidence="5" type="ORF">GCM10010412_068180</name>
</gene>
<feature type="coiled-coil region" evidence="1">
    <location>
        <begin position="34"/>
        <end position="96"/>
    </location>
</feature>
<feature type="domain" description="ARB-07466-like C-terminal" evidence="4">
    <location>
        <begin position="204"/>
        <end position="309"/>
    </location>
</feature>
<keyword evidence="6" id="KW-1185">Reference proteome</keyword>
<organism evidence="5 6">
    <name type="scientific">Nonomuraea recticatena</name>
    <dbReference type="NCBI Taxonomy" id="46178"/>
    <lineage>
        <taxon>Bacteria</taxon>
        <taxon>Bacillati</taxon>
        <taxon>Actinomycetota</taxon>
        <taxon>Actinomycetes</taxon>
        <taxon>Streptosporangiales</taxon>
        <taxon>Streptosporangiaceae</taxon>
        <taxon>Nonomuraea</taxon>
    </lineage>
</organism>
<evidence type="ECO:0000259" key="4">
    <source>
        <dbReference type="Pfam" id="PF26571"/>
    </source>
</evidence>
<evidence type="ECO:0000313" key="5">
    <source>
        <dbReference type="EMBL" id="GAA2682782.1"/>
    </source>
</evidence>
<reference evidence="5 6" key="1">
    <citation type="journal article" date="2019" name="Int. J. Syst. Evol. Microbiol.">
        <title>The Global Catalogue of Microorganisms (GCM) 10K type strain sequencing project: providing services to taxonomists for standard genome sequencing and annotation.</title>
        <authorList>
            <consortium name="The Broad Institute Genomics Platform"/>
            <consortium name="The Broad Institute Genome Sequencing Center for Infectious Disease"/>
            <person name="Wu L."/>
            <person name="Ma J."/>
        </authorList>
    </citation>
    <scope>NUCLEOTIDE SEQUENCE [LARGE SCALE GENOMIC DNA]</scope>
    <source>
        <strain evidence="5 6">JCM 6835</strain>
    </source>
</reference>
<keyword evidence="3" id="KW-0732">Signal</keyword>
<comment type="caution">
    <text evidence="5">The sequence shown here is derived from an EMBL/GenBank/DDBJ whole genome shotgun (WGS) entry which is preliminary data.</text>
</comment>
<keyword evidence="1" id="KW-0175">Coiled coil</keyword>
<protein>
    <recommendedName>
        <fullName evidence="4">ARB-07466-like C-terminal domain-containing protein</fullName>
    </recommendedName>
</protein>
<name>A0ABN3SR89_9ACTN</name>
<evidence type="ECO:0000256" key="1">
    <source>
        <dbReference type="SAM" id="Coils"/>
    </source>
</evidence>
<proteinExistence type="predicted"/>
<sequence length="317" mass="34056">MASPTSRFACGAIAALSLVLGSASVSSAAPKPSEKQLRAELKKLNTKVDKLIESYNAKRVALAEAEKAAAAAKERLAAAEQTLAKAESVASQITEMRYQANTPDLPALVYSPDLNSAALLEQLSVEQDAVVKNVAAARDERQKAATEATALATQIDEQADQVADDRKEAEGMIDDIEKKLQNLVPTGPGRKSDGSWAPELPSGADNITPRTRLMRDEIKKAFSLPYEVGCYRVDNSGEHPLGRACDFMMSSGGSSPTGANQALGDQIAAWALKNQSRLGVKYVIWRQRINSGSGWRSMSDRGSTTANHYDHVHISMQ</sequence>
<feature type="signal peptide" evidence="3">
    <location>
        <begin position="1"/>
        <end position="28"/>
    </location>
</feature>
<dbReference type="InterPro" id="IPR058593">
    <property type="entry name" value="ARB_07466-like_C"/>
</dbReference>
<evidence type="ECO:0000256" key="2">
    <source>
        <dbReference type="SAM" id="MobiDB-lite"/>
    </source>
</evidence>
<dbReference type="Proteomes" id="UP001501666">
    <property type="component" value="Unassembled WGS sequence"/>
</dbReference>
<feature type="region of interest" description="Disordered" evidence="2">
    <location>
        <begin position="182"/>
        <end position="208"/>
    </location>
</feature>
<accession>A0ABN3SR89</accession>
<dbReference type="Pfam" id="PF26571">
    <property type="entry name" value="VldE"/>
    <property type="match status" value="1"/>
</dbReference>